<feature type="binding site" evidence="2">
    <location>
        <position position="207"/>
    </location>
    <ligand>
        <name>S-adenosyl-L-methionine</name>
        <dbReference type="ChEBI" id="CHEBI:59789"/>
    </ligand>
</feature>
<feature type="binding site" evidence="1">
    <location>
        <position position="44"/>
    </location>
    <ligand>
        <name>Zn(2+)</name>
        <dbReference type="ChEBI" id="CHEBI:29105"/>
    </ligand>
</feature>
<dbReference type="Gene3D" id="3.40.50.150">
    <property type="entry name" value="Vaccinia Virus protein VP39"/>
    <property type="match status" value="1"/>
</dbReference>
<feature type="binding site" evidence="1">
    <location>
        <position position="23"/>
    </location>
    <ligand>
        <name>Zn(2+)</name>
        <dbReference type="ChEBI" id="CHEBI:29105"/>
    </ligand>
</feature>
<dbReference type="InterPro" id="IPR048647">
    <property type="entry name" value="RlmA_N"/>
</dbReference>
<gene>
    <name evidence="5" type="ORF">GRF59_19580</name>
</gene>
<dbReference type="GO" id="GO:0008168">
    <property type="term" value="F:methyltransferase activity"/>
    <property type="evidence" value="ECO:0007669"/>
    <property type="project" value="UniProtKB-KW"/>
</dbReference>
<feature type="binding site" evidence="1">
    <location>
        <position position="26"/>
    </location>
    <ligand>
        <name>Zn(2+)</name>
        <dbReference type="ChEBI" id="CHEBI:29105"/>
    </ligand>
</feature>
<dbReference type="RefSeq" id="WP_160499409.1">
    <property type="nucleotide sequence ID" value="NZ_WUBI01000003.1"/>
</dbReference>
<evidence type="ECO:0000259" key="4">
    <source>
        <dbReference type="Pfam" id="PF21302"/>
    </source>
</evidence>
<dbReference type="Pfam" id="PF13649">
    <property type="entry name" value="Methyltransf_25"/>
    <property type="match status" value="1"/>
</dbReference>
<dbReference type="PIRSF" id="PIRSF018249">
    <property type="entry name" value="MyrA_prd"/>
    <property type="match status" value="1"/>
</dbReference>
<dbReference type="SUPFAM" id="SSF53335">
    <property type="entry name" value="S-adenosyl-L-methionine-dependent methyltransferases"/>
    <property type="match status" value="1"/>
</dbReference>
<dbReference type="PANTHER" id="PTHR43460:SF1">
    <property type="entry name" value="METHYLTRANSFERASE TYPE 11 DOMAIN-CONTAINING PROTEIN"/>
    <property type="match status" value="1"/>
</dbReference>
<dbReference type="Pfam" id="PF21302">
    <property type="entry name" value="Zn_ribbon_RlmA"/>
    <property type="match status" value="1"/>
</dbReference>
<keyword evidence="5" id="KW-0489">Methyltransferase</keyword>
<evidence type="ECO:0000313" key="6">
    <source>
        <dbReference type="Proteomes" id="UP000460318"/>
    </source>
</evidence>
<evidence type="ECO:0000313" key="5">
    <source>
        <dbReference type="EMBL" id="MWV45820.1"/>
    </source>
</evidence>
<feature type="binding site" evidence="2">
    <location>
        <position position="82"/>
    </location>
    <ligand>
        <name>S-adenosyl-L-methionine</name>
        <dbReference type="ChEBI" id="CHEBI:59789"/>
    </ligand>
</feature>
<dbReference type="CDD" id="cd02440">
    <property type="entry name" value="AdoMet_MTases"/>
    <property type="match status" value="1"/>
</dbReference>
<sequence length="302" mass="33580">MSKKENTLVRARLMALYEHIFRCPVCSLPMNIVNERSLACTANHSFDLSKDGYVHLLPNAKASKYDKELFGARRLINGSGYFAPLLDKLADGIQGSMMQPASAQPSSILDAGSGEGSHLVYLLHKLQFASHRDILAAGMDASKPGIALAAKGNAPVIWCVADLARSPFQDRTFDIICNILSPSNYEEFRRLLAPGGRLVKVIPGPGYLKEFRQVLYGRPGPLQQEKSGETAALFARHFPGMTQQRVRYEVQLSGQHLEAMLRMTPLSWHAPMENIRRLLAQPTFTLTFDFIILWNEPLNGLT</sequence>
<name>A0A7X3ILJ1_9BACL</name>
<dbReference type="Proteomes" id="UP000460318">
    <property type="component" value="Unassembled WGS sequence"/>
</dbReference>
<evidence type="ECO:0000256" key="1">
    <source>
        <dbReference type="PIRSR" id="PIRSR018249-1"/>
    </source>
</evidence>
<accession>A0A7X3ILJ1</accession>
<evidence type="ECO:0000256" key="2">
    <source>
        <dbReference type="PIRSR" id="PIRSR018249-2"/>
    </source>
</evidence>
<keyword evidence="1" id="KW-0862">Zinc</keyword>
<reference evidence="5 6" key="1">
    <citation type="submission" date="2019-12" db="EMBL/GenBank/DDBJ databases">
        <title>Paenibacillus sp. nov., an endophytic bacterium isolated from the stem of Dendrobium.</title>
        <authorList>
            <person name="Zhao R."/>
        </authorList>
    </citation>
    <scope>NUCLEOTIDE SEQUENCE [LARGE SCALE GENOMIC DNA]</scope>
    <source>
        <strain evidence="5 6">HJL G12</strain>
    </source>
</reference>
<dbReference type="PANTHER" id="PTHR43460">
    <property type="entry name" value="METHYLTRANSFERASE"/>
    <property type="match status" value="1"/>
</dbReference>
<feature type="binding site" evidence="2">
    <location>
        <begin position="115"/>
        <end position="116"/>
    </location>
    <ligand>
        <name>S-adenosyl-L-methionine</name>
        <dbReference type="ChEBI" id="CHEBI:59789"/>
    </ligand>
</feature>
<keyword evidence="1" id="KW-0479">Metal-binding</keyword>
<dbReference type="InterPro" id="IPR029063">
    <property type="entry name" value="SAM-dependent_MTases_sf"/>
</dbReference>
<feature type="domain" description="Methyltransferase" evidence="3">
    <location>
        <begin position="108"/>
        <end position="196"/>
    </location>
</feature>
<dbReference type="GO" id="GO:0046872">
    <property type="term" value="F:metal ion binding"/>
    <property type="evidence" value="ECO:0007669"/>
    <property type="project" value="UniProtKB-KW"/>
</dbReference>
<comment type="caution">
    <text evidence="5">The sequence shown here is derived from an EMBL/GenBank/DDBJ whole genome shotgun (WGS) entry which is preliminary data.</text>
</comment>
<feature type="domain" description="23S rRNA (guanine(745)-N(1))-methyltransferase N-terminal" evidence="4">
    <location>
        <begin position="21"/>
        <end position="64"/>
    </location>
</feature>
<organism evidence="5 6">
    <name type="scientific">Paenibacillus dendrobii</name>
    <dbReference type="NCBI Taxonomy" id="2691084"/>
    <lineage>
        <taxon>Bacteria</taxon>
        <taxon>Bacillati</taxon>
        <taxon>Bacillota</taxon>
        <taxon>Bacilli</taxon>
        <taxon>Bacillales</taxon>
        <taxon>Paenibacillaceae</taxon>
        <taxon>Paenibacillus</taxon>
    </lineage>
</organism>
<dbReference type="InterPro" id="IPR016718">
    <property type="entry name" value="rRNA_m1G-MeTrfase_A_prd"/>
</dbReference>
<dbReference type="InterPro" id="IPR041698">
    <property type="entry name" value="Methyltransf_25"/>
</dbReference>
<keyword evidence="2" id="KW-0949">S-adenosyl-L-methionine</keyword>
<dbReference type="EMBL" id="WUBI01000003">
    <property type="protein sequence ID" value="MWV45820.1"/>
    <property type="molecule type" value="Genomic_DNA"/>
</dbReference>
<proteinExistence type="predicted"/>
<feature type="binding site" evidence="1">
    <location>
        <position position="40"/>
    </location>
    <ligand>
        <name>Zn(2+)</name>
        <dbReference type="ChEBI" id="CHEBI:29105"/>
    </ligand>
</feature>
<dbReference type="AlphaFoldDB" id="A0A7X3ILJ1"/>
<dbReference type="GO" id="GO:0032259">
    <property type="term" value="P:methylation"/>
    <property type="evidence" value="ECO:0007669"/>
    <property type="project" value="UniProtKB-KW"/>
</dbReference>
<evidence type="ECO:0000259" key="3">
    <source>
        <dbReference type="Pfam" id="PF13649"/>
    </source>
</evidence>
<keyword evidence="5" id="KW-0808">Transferase</keyword>
<protein>
    <submittedName>
        <fullName evidence="5">Methyltransferase domain-containing protein</fullName>
    </submittedName>
</protein>
<keyword evidence="6" id="KW-1185">Reference proteome</keyword>
<dbReference type="InterPro" id="IPR052939">
    <property type="entry name" value="23S_rRNA_MeTrnsfrase_RlmA"/>
</dbReference>